<evidence type="ECO:0000256" key="1">
    <source>
        <dbReference type="ARBA" id="ARBA00009922"/>
    </source>
</evidence>
<dbReference type="SUPFAM" id="SSF52980">
    <property type="entry name" value="Restriction endonuclease-like"/>
    <property type="match status" value="1"/>
</dbReference>
<evidence type="ECO:0000256" key="11">
    <source>
        <dbReference type="ARBA" id="ARBA00023235"/>
    </source>
</evidence>
<keyword evidence="10" id="KW-0234">DNA repair</keyword>
<protein>
    <recommendedName>
        <fullName evidence="13">DNA 3'-5' helicase</fullName>
        <ecNumber evidence="13">5.6.2.4</ecNumber>
    </recommendedName>
</protein>
<dbReference type="Pfam" id="PF12705">
    <property type="entry name" value="PDDEXK_1"/>
    <property type="match status" value="1"/>
</dbReference>
<keyword evidence="9" id="KW-0238">DNA-binding</keyword>
<dbReference type="PROSITE" id="PS51198">
    <property type="entry name" value="UVRD_HELICASE_ATP_BIND"/>
    <property type="match status" value="1"/>
</dbReference>
<keyword evidence="5 15" id="KW-0378">Hydrolase</keyword>
<dbReference type="Gene3D" id="1.10.10.160">
    <property type="match status" value="1"/>
</dbReference>
<keyword evidence="7" id="KW-0269">Exonuclease</keyword>
<dbReference type="EC" id="5.6.2.4" evidence="13"/>
<dbReference type="PANTHER" id="PTHR11070:SF55">
    <property type="entry name" value="DNA 3'-5' HELICASE"/>
    <property type="match status" value="1"/>
</dbReference>
<dbReference type="GO" id="GO:0005524">
    <property type="term" value="F:ATP binding"/>
    <property type="evidence" value="ECO:0007669"/>
    <property type="project" value="UniProtKB-UniRule"/>
</dbReference>
<keyword evidence="3 15" id="KW-0547">Nucleotide-binding</keyword>
<evidence type="ECO:0000256" key="5">
    <source>
        <dbReference type="ARBA" id="ARBA00022801"/>
    </source>
</evidence>
<evidence type="ECO:0000256" key="3">
    <source>
        <dbReference type="ARBA" id="ARBA00022741"/>
    </source>
</evidence>
<dbReference type="Pfam" id="PF13361">
    <property type="entry name" value="UvrD_C"/>
    <property type="match status" value="1"/>
</dbReference>
<evidence type="ECO:0000256" key="13">
    <source>
        <dbReference type="ARBA" id="ARBA00034808"/>
    </source>
</evidence>
<dbReference type="Gene3D" id="3.40.50.300">
    <property type="entry name" value="P-loop containing nucleotide triphosphate hydrolases"/>
    <property type="match status" value="3"/>
</dbReference>
<keyword evidence="6 15" id="KW-0347">Helicase</keyword>
<evidence type="ECO:0000256" key="10">
    <source>
        <dbReference type="ARBA" id="ARBA00023204"/>
    </source>
</evidence>
<dbReference type="Pfam" id="PF00580">
    <property type="entry name" value="UvrD-helicase"/>
    <property type="match status" value="1"/>
</dbReference>
<name>A0A5C4ML56_9ACTN</name>
<evidence type="ECO:0000256" key="6">
    <source>
        <dbReference type="ARBA" id="ARBA00022806"/>
    </source>
</evidence>
<keyword evidence="2" id="KW-0540">Nuclease</keyword>
<evidence type="ECO:0000256" key="9">
    <source>
        <dbReference type="ARBA" id="ARBA00023125"/>
    </source>
</evidence>
<accession>A0A5C4ML56</accession>
<keyword evidence="8 15" id="KW-0067">ATP-binding</keyword>
<dbReference type="SUPFAM" id="SSF52540">
    <property type="entry name" value="P-loop containing nucleoside triphosphate hydrolases"/>
    <property type="match status" value="1"/>
</dbReference>
<dbReference type="InterPro" id="IPR014017">
    <property type="entry name" value="DNA_helicase_UvrD-like_C"/>
</dbReference>
<keyword evidence="4" id="KW-0227">DNA damage</keyword>
<feature type="domain" description="UvrD-like helicase C-terminal" evidence="18">
    <location>
        <begin position="331"/>
        <end position="646"/>
    </location>
</feature>
<dbReference type="AlphaFoldDB" id="A0A5C4ML56"/>
<evidence type="ECO:0000256" key="12">
    <source>
        <dbReference type="ARBA" id="ARBA00034617"/>
    </source>
</evidence>
<sequence>MAAIAAPTDRPSAIIAGAGSGKTTVMAARVVWLVGHEGVVPGSVLGLTFTHKAAAELAHRVRQALETLARDAGVPDLLERHGTPTVSTYHAYAGTLITEYGLLLGFEPDLRITTDASRFQRAFRAIASSPGPLAYATTSMPDLVGQVLGLDGQMAEHLVTPDEVRACDVELRVDVERAIAEGKHLKLHDDLTATTCRRDELVSLVERYREAKAEAGVVDFSDQMERGARLAMECPEVSRSQRERFSVVLLDEYQDTSVAQRDMLRGLFSGTSGDGLGHCVTAVGDPCQGIYGWRGAAASNLTAFLDDFPADPARAARGSLFHLRVNRRSRAEILDVANRVAAPYYQVTEVVRPLVPAEGTDGGTVRAAVHETVVDEIAWLVDEVVAVHDGRDCEPTPWSEIAVLVRTRAEIPSLVASLRGRGVPVEVVGLAGLLSQPEVSDVVSALRVVADQTANAALLRLLTGPRWRIGPRDLALLGRRARMLVGGMHDVGAATLAEELERSVRGTDPSELVSLADAVDSPDDDRLRLPYSAAARERFAEISRLLRSLRRRAGGSPADFLRQVVVALGIDVELAATPGTAAQVAQDNLARLHDVVADFVAHDPSASLSAVLAYLDAEERFNDGLEVASPSDADSVKLLTVHTAKGLEWDAVFVPFLTAEVFPSPRSRPAWTSVAHALPHDLRGDGAELPVIEELTRAGDKDFRAAMRADAQMEEVRLGYVAFTRARRLLVASASRWSRTRQSPSEPSPFLETVATWLRGRGSEPELWVPPPEEDADNPLRGRTEAVAWPVEPDARELARRREAAALVRRFAAAPESAADDDAEDADTDTDTDADTTDTAGADAPEPLDPAAEARFAVLDEEIERLLAEARRERAETVEVPLPPHLSATSLIALDKDPAAFARNLARPLPRPPAPSARFGTRFHAWVEAHFSQQSLIGDDELPGRDETDIVDELELAEVIRAFESGPMGDRVPYAIEEPFTLRLGGQLVNGRIDAVYRTATGFEVVDWKTSRAPDADPLQLAVYRVAWAEKHGVALDRVTAAFHYVRLGTTVRHDDLPDRAALEALVRPSAS</sequence>
<feature type="compositionally biased region" description="Acidic residues" evidence="16">
    <location>
        <begin position="818"/>
        <end position="836"/>
    </location>
</feature>
<dbReference type="InterPro" id="IPR000212">
    <property type="entry name" value="DNA_helicase_UvrD/REP"/>
</dbReference>
<reference evidence="19 20" key="1">
    <citation type="submission" date="2019-05" db="EMBL/GenBank/DDBJ databases">
        <title>Mumia sp. nov., isolated from the intestinal contents of plateau pika (Ochotona curzoniae) in the Qinghai-Tibet plateau of China.</title>
        <authorList>
            <person name="Tian Z."/>
        </authorList>
    </citation>
    <scope>NUCLEOTIDE SEQUENCE [LARGE SCALE GENOMIC DNA]</scope>
    <source>
        <strain evidence="20">527</strain>
    </source>
</reference>
<comment type="catalytic activity">
    <reaction evidence="12">
        <text>Couples ATP hydrolysis with the unwinding of duplex DNA by translocating in the 3'-5' direction.</text>
        <dbReference type="EC" id="5.6.2.4"/>
    </reaction>
</comment>
<dbReference type="OrthoDB" id="9806690at2"/>
<dbReference type="Proteomes" id="UP000306740">
    <property type="component" value="Unassembled WGS sequence"/>
</dbReference>
<dbReference type="GO" id="GO:0000725">
    <property type="term" value="P:recombinational repair"/>
    <property type="evidence" value="ECO:0007669"/>
    <property type="project" value="TreeGrafter"/>
</dbReference>
<dbReference type="InterPro" id="IPR011335">
    <property type="entry name" value="Restrct_endonuc-II-like"/>
</dbReference>
<evidence type="ECO:0000256" key="16">
    <source>
        <dbReference type="SAM" id="MobiDB-lite"/>
    </source>
</evidence>
<evidence type="ECO:0000313" key="20">
    <source>
        <dbReference type="Proteomes" id="UP000306740"/>
    </source>
</evidence>
<dbReference type="GO" id="GO:0005829">
    <property type="term" value="C:cytosol"/>
    <property type="evidence" value="ECO:0007669"/>
    <property type="project" value="TreeGrafter"/>
</dbReference>
<evidence type="ECO:0000256" key="14">
    <source>
        <dbReference type="ARBA" id="ARBA00048988"/>
    </source>
</evidence>
<dbReference type="GO" id="GO:0004527">
    <property type="term" value="F:exonuclease activity"/>
    <property type="evidence" value="ECO:0007669"/>
    <property type="project" value="UniProtKB-KW"/>
</dbReference>
<comment type="catalytic activity">
    <reaction evidence="14">
        <text>ATP + H2O = ADP + phosphate + H(+)</text>
        <dbReference type="Rhea" id="RHEA:13065"/>
        <dbReference type="ChEBI" id="CHEBI:15377"/>
        <dbReference type="ChEBI" id="CHEBI:15378"/>
        <dbReference type="ChEBI" id="CHEBI:30616"/>
        <dbReference type="ChEBI" id="CHEBI:43474"/>
        <dbReference type="ChEBI" id="CHEBI:456216"/>
        <dbReference type="EC" id="5.6.2.4"/>
    </reaction>
</comment>
<organism evidence="19 20">
    <name type="scientific">Mumia zhuanghuii</name>
    <dbReference type="NCBI Taxonomy" id="2585211"/>
    <lineage>
        <taxon>Bacteria</taxon>
        <taxon>Bacillati</taxon>
        <taxon>Actinomycetota</taxon>
        <taxon>Actinomycetes</taxon>
        <taxon>Propionibacteriales</taxon>
        <taxon>Nocardioidaceae</taxon>
        <taxon>Mumia</taxon>
    </lineage>
</organism>
<evidence type="ECO:0000256" key="8">
    <source>
        <dbReference type="ARBA" id="ARBA00022840"/>
    </source>
</evidence>
<feature type="compositionally biased region" description="Low complexity" evidence="16">
    <location>
        <begin position="837"/>
        <end position="849"/>
    </location>
</feature>
<dbReference type="InterPro" id="IPR011604">
    <property type="entry name" value="PDDEXK-like_dom_sf"/>
</dbReference>
<proteinExistence type="inferred from homology"/>
<gene>
    <name evidence="19" type="ORF">FHE65_20865</name>
</gene>
<comment type="similarity">
    <text evidence="1">Belongs to the helicase family. UvrD subfamily.</text>
</comment>
<dbReference type="InterPro" id="IPR027417">
    <property type="entry name" value="P-loop_NTPase"/>
</dbReference>
<dbReference type="EMBL" id="VDFR01000095">
    <property type="protein sequence ID" value="TNC42504.1"/>
    <property type="molecule type" value="Genomic_DNA"/>
</dbReference>
<dbReference type="InterPro" id="IPR038726">
    <property type="entry name" value="PDDEXK_AddAB-type"/>
</dbReference>
<dbReference type="PANTHER" id="PTHR11070">
    <property type="entry name" value="UVRD / RECB / PCRA DNA HELICASE FAMILY MEMBER"/>
    <property type="match status" value="1"/>
</dbReference>
<dbReference type="CDD" id="cd17932">
    <property type="entry name" value="DEXQc_UvrD"/>
    <property type="match status" value="1"/>
</dbReference>
<evidence type="ECO:0000256" key="2">
    <source>
        <dbReference type="ARBA" id="ARBA00022722"/>
    </source>
</evidence>
<dbReference type="InterPro" id="IPR014016">
    <property type="entry name" value="UvrD-like_ATP-bd"/>
</dbReference>
<dbReference type="PROSITE" id="PS51217">
    <property type="entry name" value="UVRD_HELICASE_CTER"/>
    <property type="match status" value="1"/>
</dbReference>
<dbReference type="Gene3D" id="1.10.486.10">
    <property type="entry name" value="PCRA, domain 4"/>
    <property type="match status" value="1"/>
</dbReference>
<dbReference type="GO" id="GO:0003677">
    <property type="term" value="F:DNA binding"/>
    <property type="evidence" value="ECO:0007669"/>
    <property type="project" value="UniProtKB-KW"/>
</dbReference>
<feature type="domain" description="UvrD-like helicase ATP-binding" evidence="17">
    <location>
        <begin position="1"/>
        <end position="330"/>
    </location>
</feature>
<dbReference type="InterPro" id="IPR013986">
    <property type="entry name" value="DExx_box_DNA_helicase_dom_sf"/>
</dbReference>
<evidence type="ECO:0000256" key="15">
    <source>
        <dbReference type="PROSITE-ProRule" id="PRU00560"/>
    </source>
</evidence>
<keyword evidence="11" id="KW-0413">Isomerase</keyword>
<dbReference type="GO" id="GO:0033202">
    <property type="term" value="C:DNA helicase complex"/>
    <property type="evidence" value="ECO:0007669"/>
    <property type="project" value="TreeGrafter"/>
</dbReference>
<dbReference type="GO" id="GO:0043138">
    <property type="term" value="F:3'-5' DNA helicase activity"/>
    <property type="evidence" value="ECO:0007669"/>
    <property type="project" value="UniProtKB-EC"/>
</dbReference>
<evidence type="ECO:0000256" key="4">
    <source>
        <dbReference type="ARBA" id="ARBA00022763"/>
    </source>
</evidence>
<comment type="caution">
    <text evidence="19">The sequence shown here is derived from an EMBL/GenBank/DDBJ whole genome shotgun (WGS) entry which is preliminary data.</text>
</comment>
<evidence type="ECO:0000256" key="7">
    <source>
        <dbReference type="ARBA" id="ARBA00022839"/>
    </source>
</evidence>
<feature type="region of interest" description="Disordered" evidence="16">
    <location>
        <begin position="812"/>
        <end position="849"/>
    </location>
</feature>
<evidence type="ECO:0000259" key="17">
    <source>
        <dbReference type="PROSITE" id="PS51198"/>
    </source>
</evidence>
<feature type="binding site" evidence="15">
    <location>
        <begin position="16"/>
        <end position="23"/>
    </location>
    <ligand>
        <name>ATP</name>
        <dbReference type="ChEBI" id="CHEBI:30616"/>
    </ligand>
</feature>
<evidence type="ECO:0000259" key="18">
    <source>
        <dbReference type="PROSITE" id="PS51217"/>
    </source>
</evidence>
<evidence type="ECO:0000313" key="19">
    <source>
        <dbReference type="EMBL" id="TNC42504.1"/>
    </source>
</evidence>
<dbReference type="Gene3D" id="3.90.320.10">
    <property type="match status" value="1"/>
</dbReference>